<evidence type="ECO:0000256" key="2">
    <source>
        <dbReference type="ARBA" id="ARBA00022475"/>
    </source>
</evidence>
<dbReference type="PANTHER" id="PTHR43124">
    <property type="entry name" value="PURINE EFFLUX PUMP PBUE"/>
    <property type="match status" value="1"/>
</dbReference>
<comment type="subcellular location">
    <subcellularLocation>
        <location evidence="1">Cell membrane</location>
        <topology evidence="1">Multi-pass membrane protein</topology>
    </subcellularLocation>
</comment>
<keyword evidence="3 7" id="KW-0812">Transmembrane</keyword>
<dbReference type="RefSeq" id="WP_425494399.1">
    <property type="nucleotide sequence ID" value="NZ_JAOPKB010000007.1"/>
</dbReference>
<feature type="transmembrane region" description="Helical" evidence="7">
    <location>
        <begin position="41"/>
        <end position="66"/>
    </location>
</feature>
<feature type="region of interest" description="Disordered" evidence="6">
    <location>
        <begin position="191"/>
        <end position="228"/>
    </location>
</feature>
<keyword evidence="4 7" id="KW-1133">Transmembrane helix</keyword>
<feature type="transmembrane region" description="Helical" evidence="7">
    <location>
        <begin position="418"/>
        <end position="438"/>
    </location>
</feature>
<keyword evidence="5 7" id="KW-0472">Membrane</keyword>
<dbReference type="Proteomes" id="UP001320972">
    <property type="component" value="Unassembled WGS sequence"/>
</dbReference>
<feature type="transmembrane region" description="Helical" evidence="7">
    <location>
        <begin position="12"/>
        <end position="35"/>
    </location>
</feature>
<feature type="transmembrane region" description="Helical" evidence="7">
    <location>
        <begin position="73"/>
        <end position="89"/>
    </location>
</feature>
<organism evidence="9 10">
    <name type="scientific">Natronoglomus mannanivorans</name>
    <dbReference type="NCBI Taxonomy" id="2979990"/>
    <lineage>
        <taxon>Archaea</taxon>
        <taxon>Methanobacteriati</taxon>
        <taxon>Methanobacteriota</taxon>
        <taxon>Stenosarchaea group</taxon>
        <taxon>Halobacteria</taxon>
        <taxon>Halobacteriales</taxon>
        <taxon>Natrialbaceae</taxon>
        <taxon>Natronoglomus</taxon>
    </lineage>
</organism>
<name>A0ABT2QFC2_9EURY</name>
<evidence type="ECO:0000256" key="3">
    <source>
        <dbReference type="ARBA" id="ARBA00022692"/>
    </source>
</evidence>
<dbReference type="InterPro" id="IPR020846">
    <property type="entry name" value="MFS_dom"/>
</dbReference>
<dbReference type="InterPro" id="IPR036259">
    <property type="entry name" value="MFS_trans_sf"/>
</dbReference>
<feature type="transmembrane region" description="Helical" evidence="7">
    <location>
        <begin position="390"/>
        <end position="412"/>
    </location>
</feature>
<dbReference type="Pfam" id="PF07690">
    <property type="entry name" value="MFS_1"/>
    <property type="match status" value="2"/>
</dbReference>
<reference evidence="9 10" key="1">
    <citation type="submission" date="2022-09" db="EMBL/GenBank/DDBJ databases">
        <title>Enrichment on poylsaccharides allowed isolation of novel metabolic and taxonomic groups of Haloarchaea.</title>
        <authorList>
            <person name="Sorokin D.Y."/>
            <person name="Elcheninov A.G."/>
            <person name="Khizhniak T.V."/>
            <person name="Kolganova T.V."/>
            <person name="Kublanov I.V."/>
        </authorList>
    </citation>
    <scope>NUCLEOTIDE SEQUENCE [LARGE SCALE GENOMIC DNA]</scope>
    <source>
        <strain evidence="9 10">AArc-m2/3/4</strain>
    </source>
</reference>
<feature type="transmembrane region" description="Helical" evidence="7">
    <location>
        <begin position="329"/>
        <end position="345"/>
    </location>
</feature>
<feature type="domain" description="Major facilitator superfamily (MFS) profile" evidence="8">
    <location>
        <begin position="1"/>
        <end position="443"/>
    </location>
</feature>
<dbReference type="PROSITE" id="PS50850">
    <property type="entry name" value="MFS"/>
    <property type="match status" value="1"/>
</dbReference>
<dbReference type="InterPro" id="IPR050189">
    <property type="entry name" value="MFS_Efflux_Transporters"/>
</dbReference>
<feature type="transmembrane region" description="Helical" evidence="7">
    <location>
        <begin position="160"/>
        <end position="179"/>
    </location>
</feature>
<evidence type="ECO:0000313" key="10">
    <source>
        <dbReference type="Proteomes" id="UP001320972"/>
    </source>
</evidence>
<evidence type="ECO:0000256" key="6">
    <source>
        <dbReference type="SAM" id="MobiDB-lite"/>
    </source>
</evidence>
<gene>
    <name evidence="9" type="ORF">OB955_12800</name>
</gene>
<feature type="transmembrane region" description="Helical" evidence="7">
    <location>
        <begin position="131"/>
        <end position="154"/>
    </location>
</feature>
<protein>
    <submittedName>
        <fullName evidence="9">MFS transporter</fullName>
    </submittedName>
</protein>
<proteinExistence type="predicted"/>
<feature type="transmembrane region" description="Helical" evidence="7">
    <location>
        <begin position="95"/>
        <end position="119"/>
    </location>
</feature>
<keyword evidence="2" id="KW-1003">Cell membrane</keyword>
<dbReference type="PANTHER" id="PTHR43124:SF3">
    <property type="entry name" value="CHLORAMPHENICOL EFFLUX PUMP RV0191"/>
    <property type="match status" value="1"/>
</dbReference>
<dbReference type="EMBL" id="JAOPKB010000007">
    <property type="protein sequence ID" value="MCU4973614.1"/>
    <property type="molecule type" value="Genomic_DNA"/>
</dbReference>
<evidence type="ECO:0000256" key="4">
    <source>
        <dbReference type="ARBA" id="ARBA00022989"/>
    </source>
</evidence>
<feature type="transmembrane region" description="Helical" evidence="7">
    <location>
        <begin position="298"/>
        <end position="317"/>
    </location>
</feature>
<comment type="caution">
    <text evidence="9">The sequence shown here is derived from an EMBL/GenBank/DDBJ whole genome shotgun (WGS) entry which is preliminary data.</text>
</comment>
<accession>A0ABT2QFC2</accession>
<dbReference type="SUPFAM" id="SSF103473">
    <property type="entry name" value="MFS general substrate transporter"/>
    <property type="match status" value="1"/>
</dbReference>
<evidence type="ECO:0000256" key="1">
    <source>
        <dbReference type="ARBA" id="ARBA00004651"/>
    </source>
</evidence>
<evidence type="ECO:0000313" key="9">
    <source>
        <dbReference type="EMBL" id="MCU4973614.1"/>
    </source>
</evidence>
<feature type="compositionally biased region" description="Basic and acidic residues" evidence="6">
    <location>
        <begin position="195"/>
        <end position="212"/>
    </location>
</feature>
<evidence type="ECO:0000256" key="5">
    <source>
        <dbReference type="ARBA" id="ARBA00023136"/>
    </source>
</evidence>
<feature type="transmembrane region" description="Helical" evidence="7">
    <location>
        <begin position="241"/>
        <end position="260"/>
    </location>
</feature>
<evidence type="ECO:0000256" key="7">
    <source>
        <dbReference type="SAM" id="Phobius"/>
    </source>
</evidence>
<evidence type="ECO:0000259" key="8">
    <source>
        <dbReference type="PROSITE" id="PS50850"/>
    </source>
</evidence>
<dbReference type="Gene3D" id="1.20.1250.20">
    <property type="entry name" value="MFS general substrate transporter like domains"/>
    <property type="match status" value="1"/>
</dbReference>
<feature type="transmembrane region" description="Helical" evidence="7">
    <location>
        <begin position="351"/>
        <end position="369"/>
    </location>
</feature>
<dbReference type="InterPro" id="IPR011701">
    <property type="entry name" value="MFS"/>
</dbReference>
<sequence length="447" mass="46510">MNDNDRSIVGFTMIGHAMVHTYELSIPILMTIWLLEFSTTAATLGYVVTIGYGLFGVGALPGGILVDRYGSRALICACLAGMGLSFLLVSLTPGILALAVALGIWGIAASVYHPAGLTLISNGVRDRGAGFAYHGMAGNIGIALGPLATALLLVAFDWRLVAAALAIPSLAAAAAGLVIKFDETAAVESVGIPDGGEREDGGDGGGERRDGSENESEDRDATRSPTSADSLAGLAAETRRLFTVAFLTVFVVVTFSGLYYRGVLTFLPDLLGNFLETAVGDSQLLFDPESPMAEEFDLAQYLYVGLLVVGIAGQYVGGRLVDAVEPDRGLAVVFVALVVIALVFVPTAQAGLWPLLAVSVVLGFVLFALQPLEQATIAKYSRPDTRGLSFGYTYLAIFGIGALGAAIVGTVLTYASPSVMFVVLAGFAGVACLLALSLGRRDDPGEW</sequence>
<keyword evidence="10" id="KW-1185">Reference proteome</keyword>